<organism evidence="12 13">
    <name type="scientific">Acorus calamus</name>
    <name type="common">Sweet flag</name>
    <dbReference type="NCBI Taxonomy" id="4465"/>
    <lineage>
        <taxon>Eukaryota</taxon>
        <taxon>Viridiplantae</taxon>
        <taxon>Streptophyta</taxon>
        <taxon>Embryophyta</taxon>
        <taxon>Tracheophyta</taxon>
        <taxon>Spermatophyta</taxon>
        <taxon>Magnoliopsida</taxon>
        <taxon>Liliopsida</taxon>
        <taxon>Acoraceae</taxon>
        <taxon>Acorus</taxon>
    </lineage>
</organism>
<comment type="pathway">
    <text evidence="3 10">Protein modification; protein glycosylation.</text>
</comment>
<evidence type="ECO:0000313" key="12">
    <source>
        <dbReference type="EMBL" id="KAK1297047.1"/>
    </source>
</evidence>
<feature type="signal peptide" evidence="10">
    <location>
        <begin position="1"/>
        <end position="21"/>
    </location>
</feature>
<dbReference type="Pfam" id="PF04597">
    <property type="entry name" value="Ribophorin_I"/>
    <property type="match status" value="1"/>
</dbReference>
<evidence type="ECO:0000256" key="6">
    <source>
        <dbReference type="ARBA" id="ARBA00022729"/>
    </source>
</evidence>
<comment type="similarity">
    <text evidence="4 10">Belongs to the OST1 family.</text>
</comment>
<feature type="transmembrane region" description="Helical" evidence="10">
    <location>
        <begin position="429"/>
        <end position="448"/>
    </location>
</feature>
<dbReference type="GO" id="GO:0018279">
    <property type="term" value="P:protein N-linked glycosylation via asparagine"/>
    <property type="evidence" value="ECO:0007669"/>
    <property type="project" value="TreeGrafter"/>
</dbReference>
<evidence type="ECO:0000256" key="5">
    <source>
        <dbReference type="ARBA" id="ARBA00022692"/>
    </source>
</evidence>
<dbReference type="AlphaFoldDB" id="A0AAV9D832"/>
<evidence type="ECO:0000313" key="13">
    <source>
        <dbReference type="Proteomes" id="UP001180020"/>
    </source>
</evidence>
<evidence type="ECO:0000256" key="10">
    <source>
        <dbReference type="RuleBase" id="RU361143"/>
    </source>
</evidence>
<dbReference type="EMBL" id="JAUJYO010000015">
    <property type="protein sequence ID" value="KAK1297047.1"/>
    <property type="molecule type" value="Genomic_DNA"/>
</dbReference>
<protein>
    <recommendedName>
        <fullName evidence="10">Dolichyl-diphosphooligosaccharide--protein glycosyltransferase subunit 1</fullName>
    </recommendedName>
</protein>
<comment type="subunit">
    <text evidence="10">Component of the oligosaccharyltransferase (OST) complex.</text>
</comment>
<evidence type="ECO:0000256" key="7">
    <source>
        <dbReference type="ARBA" id="ARBA00022824"/>
    </source>
</evidence>
<evidence type="ECO:0000256" key="3">
    <source>
        <dbReference type="ARBA" id="ARBA00004922"/>
    </source>
</evidence>
<comment type="caution">
    <text evidence="12">The sequence shown here is derived from an EMBL/GenBank/DDBJ whole genome shotgun (WGS) entry which is preliminary data.</text>
</comment>
<sequence>MAFRFHLLFLLIAIVSASVQAELTLSKVDRKIDLTSHIVRVTSTLKLENLGPGVASEVLLAVPDYQANNLADLRAVINEGKSSIVLHIEHVSPEVSRPEFTFYSISLTKGLEKGQSVTLDVFSAFTHSVIPFPEEITQADSQLVLYKDSAYFVSPYAVKVQTLRIKFPSARVESYTNIQNTKLNGTSIRYGPYENLPPFSSSPITVHFENNRPFAVAKQLVREIEISHWGNVQVTEDYRLFHGGALNKGGFSRINYQSRQVIGGISSFRSLLARLPPRAHSVYYRDEIGNISTSHLWGDSRKTELEIEPRYPMFGGWRTSFTIGYGLPLHDFLFESEGKHLLDITFGCPMDEVVIDELFVKVVLPEGSKDISASTPFPTKQWQEVKFSHLDIVGRPVVVLQKTNVVPEHNLHFQVHYRFNNLSLLMEPMMLISGFFFLFVSCIVYMRIDMSISKTSASYQAKLQWEEMQATVQQVRGIIGRCLAIHDKLDASLRDLSRTGDVQQCKATRKAADGMLKELSKELKPLLGVLQSSPQASQIWPKVEELAVKEREMQERLMLKHSMVVDSFEKKSGGRDIENRIASHQQKISALKHEIDDLLDAIDEI</sequence>
<comment type="function">
    <text evidence="1 10">Subunit of the oligosaccharyl transferase (OST) complex that catalyzes the initial transfer of a defined glycan (Glc(3)Man(9)GlcNAc(2) in eukaryotes) from the lipid carrier dolichol-pyrophosphate to an asparagine residue within an Asn-X-Ser/Thr consensus motif in nascent polypeptide chains, the first step in protein N-glycosylation. N-glycosylation occurs cotranslationally and the complex associates with the Sec61 complex at the channel-forming translocon complex that mediates protein translocation across the endoplasmic reticulum (ER). All subunits are required for a maximal enzyme activity.</text>
</comment>
<name>A0AAV9D832_ACOCL</name>
<evidence type="ECO:0000256" key="8">
    <source>
        <dbReference type="ARBA" id="ARBA00022989"/>
    </source>
</evidence>
<keyword evidence="6 10" id="KW-0732">Signal</keyword>
<keyword evidence="5 10" id="KW-0812">Transmembrane</keyword>
<evidence type="ECO:0000256" key="4">
    <source>
        <dbReference type="ARBA" id="ARBA00008905"/>
    </source>
</evidence>
<accession>A0AAV9D832</accession>
<reference evidence="12" key="2">
    <citation type="submission" date="2023-06" db="EMBL/GenBank/DDBJ databases">
        <authorList>
            <person name="Ma L."/>
            <person name="Liu K.-W."/>
            <person name="Li Z."/>
            <person name="Hsiao Y.-Y."/>
            <person name="Qi Y."/>
            <person name="Fu T."/>
            <person name="Tang G."/>
            <person name="Zhang D."/>
            <person name="Sun W.-H."/>
            <person name="Liu D.-K."/>
            <person name="Li Y."/>
            <person name="Chen G.-Z."/>
            <person name="Liu X.-D."/>
            <person name="Liao X.-Y."/>
            <person name="Jiang Y.-T."/>
            <person name="Yu X."/>
            <person name="Hao Y."/>
            <person name="Huang J."/>
            <person name="Zhao X.-W."/>
            <person name="Ke S."/>
            <person name="Chen Y.-Y."/>
            <person name="Wu W.-L."/>
            <person name="Hsu J.-L."/>
            <person name="Lin Y.-F."/>
            <person name="Huang M.-D."/>
            <person name="Li C.-Y."/>
            <person name="Huang L."/>
            <person name="Wang Z.-W."/>
            <person name="Zhao X."/>
            <person name="Zhong W.-Y."/>
            <person name="Peng D.-H."/>
            <person name="Ahmad S."/>
            <person name="Lan S."/>
            <person name="Zhang J.-S."/>
            <person name="Tsai W.-C."/>
            <person name="Van De Peer Y."/>
            <person name="Liu Z.-J."/>
        </authorList>
    </citation>
    <scope>NUCLEOTIDE SEQUENCE</scope>
    <source>
        <strain evidence="12">CP</strain>
        <tissue evidence="12">Leaves</tissue>
    </source>
</reference>
<keyword evidence="11" id="KW-0175">Coiled coil</keyword>
<keyword evidence="13" id="KW-1185">Reference proteome</keyword>
<evidence type="ECO:0000256" key="11">
    <source>
        <dbReference type="SAM" id="Coils"/>
    </source>
</evidence>
<dbReference type="PANTHER" id="PTHR21049:SF0">
    <property type="entry name" value="DOLICHYL-DIPHOSPHOOLIGOSACCHARIDE--PROTEIN GLYCOSYLTRANSFERASE SUBUNIT 1"/>
    <property type="match status" value="1"/>
</dbReference>
<gene>
    <name evidence="12" type="primary">OST1A</name>
    <name evidence="12" type="ORF">QJS10_CPB15g00200</name>
</gene>
<evidence type="ECO:0000256" key="9">
    <source>
        <dbReference type="ARBA" id="ARBA00023136"/>
    </source>
</evidence>
<evidence type="ECO:0000256" key="1">
    <source>
        <dbReference type="ARBA" id="ARBA00002791"/>
    </source>
</evidence>
<keyword evidence="7 10" id="KW-0256">Endoplasmic reticulum</keyword>
<evidence type="ECO:0000256" key="2">
    <source>
        <dbReference type="ARBA" id="ARBA00004115"/>
    </source>
</evidence>
<proteinExistence type="inferred from homology"/>
<keyword evidence="9 10" id="KW-0472">Membrane</keyword>
<dbReference type="GO" id="GO:0008250">
    <property type="term" value="C:oligosaccharyltransferase complex"/>
    <property type="evidence" value="ECO:0007669"/>
    <property type="project" value="UniProtKB-UniRule"/>
</dbReference>
<dbReference type="InterPro" id="IPR007676">
    <property type="entry name" value="Ribophorin_I"/>
</dbReference>
<feature type="coiled-coil region" evidence="11">
    <location>
        <begin position="574"/>
        <end position="601"/>
    </location>
</feature>
<feature type="chain" id="PRO_5043101013" description="Dolichyl-diphosphooligosaccharide--protein glycosyltransferase subunit 1" evidence="10">
    <location>
        <begin position="22"/>
        <end position="605"/>
    </location>
</feature>
<reference evidence="12" key="1">
    <citation type="journal article" date="2023" name="Nat. Commun.">
        <title>Diploid and tetraploid genomes of Acorus and the evolution of monocots.</title>
        <authorList>
            <person name="Ma L."/>
            <person name="Liu K.W."/>
            <person name="Li Z."/>
            <person name="Hsiao Y.Y."/>
            <person name="Qi Y."/>
            <person name="Fu T."/>
            <person name="Tang G.D."/>
            <person name="Zhang D."/>
            <person name="Sun W.H."/>
            <person name="Liu D.K."/>
            <person name="Li Y."/>
            <person name="Chen G.Z."/>
            <person name="Liu X.D."/>
            <person name="Liao X.Y."/>
            <person name="Jiang Y.T."/>
            <person name="Yu X."/>
            <person name="Hao Y."/>
            <person name="Huang J."/>
            <person name="Zhao X.W."/>
            <person name="Ke S."/>
            <person name="Chen Y.Y."/>
            <person name="Wu W.L."/>
            <person name="Hsu J.L."/>
            <person name="Lin Y.F."/>
            <person name="Huang M.D."/>
            <person name="Li C.Y."/>
            <person name="Huang L."/>
            <person name="Wang Z.W."/>
            <person name="Zhao X."/>
            <person name="Zhong W.Y."/>
            <person name="Peng D.H."/>
            <person name="Ahmad S."/>
            <person name="Lan S."/>
            <person name="Zhang J.S."/>
            <person name="Tsai W.C."/>
            <person name="Van de Peer Y."/>
            <person name="Liu Z.J."/>
        </authorList>
    </citation>
    <scope>NUCLEOTIDE SEQUENCE</scope>
    <source>
        <strain evidence="12">CP</strain>
    </source>
</reference>
<dbReference type="PANTHER" id="PTHR21049">
    <property type="entry name" value="RIBOPHORIN I"/>
    <property type="match status" value="1"/>
</dbReference>
<comment type="subcellular location">
    <subcellularLocation>
        <location evidence="2 10">Endoplasmic reticulum membrane</location>
        <topology evidence="2 10">Single-pass type I membrane protein</topology>
    </subcellularLocation>
</comment>
<dbReference type="Proteomes" id="UP001180020">
    <property type="component" value="Unassembled WGS sequence"/>
</dbReference>
<keyword evidence="8 10" id="KW-1133">Transmembrane helix</keyword>